<accession>Q1QWU7</accession>
<dbReference type="AlphaFoldDB" id="Q1QWU7"/>
<feature type="transmembrane region" description="Helical" evidence="1">
    <location>
        <begin position="66"/>
        <end position="85"/>
    </location>
</feature>
<feature type="transmembrane region" description="Helical" evidence="1">
    <location>
        <begin position="279"/>
        <end position="302"/>
    </location>
</feature>
<dbReference type="HOGENOM" id="CLU_050372_0_0_6"/>
<feature type="transmembrane region" description="Helical" evidence="1">
    <location>
        <begin position="429"/>
        <end position="448"/>
    </location>
</feature>
<feature type="transmembrane region" description="Helical" evidence="1">
    <location>
        <begin position="374"/>
        <end position="391"/>
    </location>
</feature>
<dbReference type="EMBL" id="CP000285">
    <property type="protein sequence ID" value="ABE59061.1"/>
    <property type="molecule type" value="Genomic_DNA"/>
</dbReference>
<evidence type="ECO:0000313" key="2">
    <source>
        <dbReference type="EMBL" id="ABE59061.1"/>
    </source>
</evidence>
<dbReference type="eggNOG" id="ENOG502Z7NA">
    <property type="taxonomic scope" value="Bacteria"/>
</dbReference>
<sequence>MICYLERFSSFIRTLPASILQMTEMDSRPWRPFIVSGIAVALKRLLLQQQDNTMKLSLLLDWRLHVLVAVASLISEAIGIIKIPLGPGSLLLLPLFYAFIIGLLINPHLFSVTSRVVPVKLSEAAAPIILLSIMPFIARFGSTIGPAIEQILSAGPALILQELGNLGTMLIAMPFAVLVLKMGREAIGATYSIAREPNIAIISDKYGLKGPEGIGVMGVYVVGTMFGTLWFALMAGYLTTLDIFDPRALAMACGVGSGSMVAACSGAIAGALPAMRDELLAFAGASNLLTYATGLYISLFIALPLAERIFKWCSGRRVAQSAGAKATVEPDLATPPSTEERPERHLGQTAIVMAVVCAVAWVSNTINGGSLLEALPGMVILYAMTMLGLLITRFAPFYLPGVAWVSLVSIAVTLPWFPGNAWIVAQLQSVSFLAIVTPVLAYAGLALSPREFTMFRQVGWKLIIVSLLVFTGTFIGSAVVAQALL</sequence>
<evidence type="ECO:0000256" key="1">
    <source>
        <dbReference type="SAM" id="Phobius"/>
    </source>
</evidence>
<dbReference type="Proteomes" id="UP000000239">
    <property type="component" value="Chromosome"/>
</dbReference>
<keyword evidence="1" id="KW-0472">Membrane</keyword>
<keyword evidence="1" id="KW-0812">Transmembrane</keyword>
<feature type="transmembrane region" description="Helical" evidence="1">
    <location>
        <begin position="158"/>
        <end position="180"/>
    </location>
</feature>
<reference evidence="2 3" key="1">
    <citation type="journal article" date="2011" name="Stand. Genomic Sci.">
        <title>Complete genome sequence of the halophilic and highly halotolerant Chromohalobacter salexigens type strain (1H11(T)).</title>
        <authorList>
            <person name="Copeland A."/>
            <person name="O'Connor K."/>
            <person name="Lucas S."/>
            <person name="Lapidus A."/>
            <person name="Berry K.W."/>
            <person name="Detter J.C."/>
            <person name="Del Rio T.G."/>
            <person name="Hammon N."/>
            <person name="Dalin E."/>
            <person name="Tice H."/>
            <person name="Pitluck S."/>
            <person name="Bruce D."/>
            <person name="Goodwin L."/>
            <person name="Han C."/>
            <person name="Tapia R."/>
            <person name="Saunders E."/>
            <person name="Schmutz J."/>
            <person name="Brettin T."/>
            <person name="Larimer F."/>
            <person name="Land M."/>
            <person name="Hauser L."/>
            <person name="Vargas C."/>
            <person name="Nieto J.J."/>
            <person name="Kyrpides N.C."/>
            <person name="Ivanova N."/>
            <person name="Goker M."/>
            <person name="Klenk H.P."/>
            <person name="Csonka L.N."/>
            <person name="Woyke T."/>
        </authorList>
    </citation>
    <scope>NUCLEOTIDE SEQUENCE [LARGE SCALE GENOMIC DNA]</scope>
    <source>
        <strain evidence="3">ATCC BAA-138 / DSM 3043 / CIP 106854 / NCIMB 13768 / 1H11</strain>
    </source>
</reference>
<name>Q1QWU7_CHRI1</name>
<feature type="transmembrane region" description="Helical" evidence="1">
    <location>
        <begin position="397"/>
        <end position="417"/>
    </location>
</feature>
<feature type="transmembrane region" description="Helical" evidence="1">
    <location>
        <begin position="460"/>
        <end position="484"/>
    </location>
</feature>
<dbReference type="KEGG" id="csa:Csal_1709"/>
<proteinExistence type="predicted"/>
<gene>
    <name evidence="2" type="ordered locus">Csal_1709</name>
</gene>
<protein>
    <recommendedName>
        <fullName evidence="4">DUF3100 domain-containing protein</fullName>
    </recommendedName>
</protein>
<feature type="transmembrane region" description="Helical" evidence="1">
    <location>
        <begin position="214"/>
        <end position="237"/>
    </location>
</feature>
<dbReference type="STRING" id="290398.Csal_1709"/>
<feature type="transmembrane region" description="Helical" evidence="1">
    <location>
        <begin position="91"/>
        <end position="109"/>
    </location>
</feature>
<evidence type="ECO:0000313" key="3">
    <source>
        <dbReference type="Proteomes" id="UP000000239"/>
    </source>
</evidence>
<organism evidence="2 3">
    <name type="scientific">Chromohalobacter israelensis (strain ATCC BAA-138 / DSM 3043 / CIP 106854 / NCIMB 13768 / 1H11)</name>
    <name type="common">Chromohalobacter salexigens</name>
    <dbReference type="NCBI Taxonomy" id="290398"/>
    <lineage>
        <taxon>Bacteria</taxon>
        <taxon>Pseudomonadati</taxon>
        <taxon>Pseudomonadota</taxon>
        <taxon>Gammaproteobacteria</taxon>
        <taxon>Oceanospirillales</taxon>
        <taxon>Halomonadaceae</taxon>
        <taxon>Chromohalobacter</taxon>
    </lineage>
</organism>
<keyword evidence="1" id="KW-1133">Transmembrane helix</keyword>
<feature type="transmembrane region" description="Helical" evidence="1">
    <location>
        <begin position="249"/>
        <end position="272"/>
    </location>
</feature>
<dbReference type="InterPro" id="IPR021450">
    <property type="entry name" value="DUF3100"/>
</dbReference>
<dbReference type="Pfam" id="PF11299">
    <property type="entry name" value="DUF3100"/>
    <property type="match status" value="1"/>
</dbReference>
<feature type="transmembrane region" description="Helical" evidence="1">
    <location>
        <begin position="121"/>
        <end position="138"/>
    </location>
</feature>
<evidence type="ECO:0008006" key="4">
    <source>
        <dbReference type="Google" id="ProtNLM"/>
    </source>
</evidence>
<feature type="transmembrane region" description="Helical" evidence="1">
    <location>
        <begin position="345"/>
        <end position="362"/>
    </location>
</feature>
<keyword evidence="3" id="KW-1185">Reference proteome</keyword>